<feature type="compositionally biased region" description="Basic and acidic residues" evidence="1">
    <location>
        <begin position="2288"/>
        <end position="2300"/>
    </location>
</feature>
<dbReference type="InterPro" id="IPR035892">
    <property type="entry name" value="C2_domain_sf"/>
</dbReference>
<dbReference type="PROSITE" id="PS50004">
    <property type="entry name" value="C2"/>
    <property type="match status" value="4"/>
</dbReference>
<feature type="domain" description="C2" evidence="2">
    <location>
        <begin position="786"/>
        <end position="915"/>
    </location>
</feature>
<dbReference type="InParanoid" id="F6PWY8"/>
<accession>F6PWY8</accession>
<evidence type="ECO:0000313" key="4">
    <source>
        <dbReference type="Proteomes" id="UP000002279"/>
    </source>
</evidence>
<evidence type="ECO:0000259" key="2">
    <source>
        <dbReference type="PROSITE" id="PS50004"/>
    </source>
</evidence>
<feature type="compositionally biased region" description="Basic and acidic residues" evidence="1">
    <location>
        <begin position="1912"/>
        <end position="1926"/>
    </location>
</feature>
<feature type="compositionally biased region" description="Basic and acidic residues" evidence="1">
    <location>
        <begin position="736"/>
        <end position="745"/>
    </location>
</feature>
<feature type="region of interest" description="Disordered" evidence="1">
    <location>
        <begin position="251"/>
        <end position="307"/>
    </location>
</feature>
<feature type="region of interest" description="Disordered" evidence="1">
    <location>
        <begin position="489"/>
        <end position="519"/>
    </location>
</feature>
<dbReference type="HOGENOM" id="CLU_000804_0_0_1"/>
<feature type="domain" description="C2" evidence="2">
    <location>
        <begin position="1616"/>
        <end position="1745"/>
    </location>
</feature>
<dbReference type="CTD" id="26005"/>
<dbReference type="STRING" id="9258.ENSOANP00000012327"/>
<feature type="region of interest" description="Disordered" evidence="1">
    <location>
        <begin position="175"/>
        <end position="239"/>
    </location>
</feature>
<dbReference type="GeneTree" id="ENSGT00510000048072"/>
<feature type="region of interest" description="Disordered" evidence="1">
    <location>
        <begin position="717"/>
        <end position="790"/>
    </location>
</feature>
<dbReference type="OrthoDB" id="79771at2759"/>
<dbReference type="InterPro" id="IPR057537">
    <property type="entry name" value="C2_C2CD3_N"/>
</dbReference>
<dbReference type="GO" id="GO:0034451">
    <property type="term" value="C:centriolar satellite"/>
    <property type="evidence" value="ECO:0000318"/>
    <property type="project" value="GO_Central"/>
</dbReference>
<feature type="region of interest" description="Disordered" evidence="1">
    <location>
        <begin position="2278"/>
        <end position="2321"/>
    </location>
</feature>
<keyword evidence="4" id="KW-1185">Reference proteome</keyword>
<feature type="compositionally biased region" description="Low complexity" evidence="1">
    <location>
        <begin position="1827"/>
        <end position="1838"/>
    </location>
</feature>
<reference evidence="3" key="3">
    <citation type="submission" date="2025-09" db="UniProtKB">
        <authorList>
            <consortium name="Ensembl"/>
        </authorList>
    </citation>
    <scope>IDENTIFICATION</scope>
    <source>
        <strain evidence="3">Glennie</strain>
    </source>
</reference>
<dbReference type="Ensembl" id="ENSOANT00000012329.3">
    <property type="protein sequence ID" value="ENSOANP00000012327.3"/>
    <property type="gene ID" value="ENSOANG00000007736.4"/>
</dbReference>
<feature type="domain" description="C2" evidence="2">
    <location>
        <begin position="1166"/>
        <end position="1334"/>
    </location>
</feature>
<dbReference type="GO" id="GO:0060271">
    <property type="term" value="P:cilium assembly"/>
    <property type="evidence" value="ECO:0000318"/>
    <property type="project" value="GO_Central"/>
</dbReference>
<dbReference type="GO" id="GO:0005814">
    <property type="term" value="C:centriole"/>
    <property type="evidence" value="ECO:0000318"/>
    <property type="project" value="GO_Central"/>
</dbReference>
<proteinExistence type="predicted"/>
<feature type="compositionally biased region" description="Low complexity" evidence="1">
    <location>
        <begin position="1565"/>
        <end position="1578"/>
    </location>
</feature>
<name>F6PWY8_ORNAN</name>
<dbReference type="InterPro" id="IPR000008">
    <property type="entry name" value="C2_dom"/>
</dbReference>
<dbReference type="CDD" id="cd00030">
    <property type="entry name" value="C2"/>
    <property type="match status" value="1"/>
</dbReference>
<feature type="compositionally biased region" description="Polar residues" evidence="1">
    <location>
        <begin position="2179"/>
        <end position="2193"/>
    </location>
</feature>
<feature type="domain" description="C2" evidence="2">
    <location>
        <begin position="981"/>
        <end position="1142"/>
    </location>
</feature>
<protein>
    <submittedName>
        <fullName evidence="3">C2 domain containing 3 centriole elongation regulator</fullName>
    </submittedName>
</protein>
<feature type="compositionally biased region" description="Basic residues" evidence="1">
    <location>
        <begin position="501"/>
        <end position="510"/>
    </location>
</feature>
<dbReference type="PANTHER" id="PTHR21254">
    <property type="entry name" value="C2 DOMAIN-CONTAINING PROTEIN 3"/>
    <property type="match status" value="1"/>
</dbReference>
<feature type="region of interest" description="Disordered" evidence="1">
    <location>
        <begin position="1900"/>
        <end position="1935"/>
    </location>
</feature>
<dbReference type="OMA" id="CYMPVVD"/>
<dbReference type="GO" id="GO:0061511">
    <property type="term" value="P:centriole elongation"/>
    <property type="evidence" value="ECO:0000318"/>
    <property type="project" value="GO_Central"/>
</dbReference>
<gene>
    <name evidence="3" type="primary">C2CD3</name>
</gene>
<dbReference type="GO" id="GO:0030162">
    <property type="term" value="P:regulation of proteolysis"/>
    <property type="evidence" value="ECO:0007669"/>
    <property type="project" value="Ensembl"/>
</dbReference>
<dbReference type="GeneID" id="100090627"/>
<evidence type="ECO:0000313" key="3">
    <source>
        <dbReference type="Ensembl" id="ENSOANP00000012327.3"/>
    </source>
</evidence>
<dbReference type="GO" id="GO:0005815">
    <property type="term" value="C:microtubule organizing center"/>
    <property type="evidence" value="ECO:0000318"/>
    <property type="project" value="GO_Central"/>
</dbReference>
<reference evidence="3" key="2">
    <citation type="submission" date="2025-08" db="UniProtKB">
        <authorList>
            <consortium name="Ensembl"/>
        </authorList>
    </citation>
    <scope>IDENTIFICATION</scope>
    <source>
        <strain evidence="3">Glennie</strain>
    </source>
</reference>
<feature type="compositionally biased region" description="Basic and acidic residues" evidence="1">
    <location>
        <begin position="2110"/>
        <end position="2120"/>
    </location>
</feature>
<feature type="compositionally biased region" description="Pro residues" evidence="1">
    <location>
        <begin position="1607"/>
        <end position="1627"/>
    </location>
</feature>
<organism evidence="3 4">
    <name type="scientific">Ornithorhynchus anatinus</name>
    <name type="common">Duckbill platypus</name>
    <dbReference type="NCBI Taxonomy" id="9258"/>
    <lineage>
        <taxon>Eukaryota</taxon>
        <taxon>Metazoa</taxon>
        <taxon>Chordata</taxon>
        <taxon>Craniata</taxon>
        <taxon>Vertebrata</taxon>
        <taxon>Euteleostomi</taxon>
        <taxon>Mammalia</taxon>
        <taxon>Monotremata</taxon>
        <taxon>Ornithorhynchidae</taxon>
        <taxon>Ornithorhynchus</taxon>
    </lineage>
</organism>
<evidence type="ECO:0000256" key="1">
    <source>
        <dbReference type="SAM" id="MobiDB-lite"/>
    </source>
</evidence>
<dbReference type="SMART" id="SM00239">
    <property type="entry name" value="C2"/>
    <property type="match status" value="5"/>
</dbReference>
<dbReference type="Proteomes" id="UP000002279">
    <property type="component" value="Chromosome 20"/>
</dbReference>
<feature type="region of interest" description="Disordered" evidence="1">
    <location>
        <begin position="1822"/>
        <end position="1844"/>
    </location>
</feature>
<feature type="compositionally biased region" description="Basic and acidic residues" evidence="1">
    <location>
        <begin position="2231"/>
        <end position="2251"/>
    </location>
</feature>
<dbReference type="GO" id="GO:0021997">
    <property type="term" value="P:neural plate axis specification"/>
    <property type="evidence" value="ECO:0007669"/>
    <property type="project" value="Ensembl"/>
</dbReference>
<dbReference type="Gene3D" id="2.60.40.150">
    <property type="entry name" value="C2 domain"/>
    <property type="match status" value="3"/>
</dbReference>
<dbReference type="FunCoup" id="F6PWY8">
    <property type="interactions" value="1502"/>
</dbReference>
<feature type="compositionally biased region" description="Low complexity" evidence="1">
    <location>
        <begin position="2121"/>
        <end position="2161"/>
    </location>
</feature>
<feature type="region of interest" description="Disordered" evidence="1">
    <location>
        <begin position="1564"/>
        <end position="1628"/>
    </location>
</feature>
<dbReference type="GO" id="GO:0001947">
    <property type="term" value="P:heart looping"/>
    <property type="evidence" value="ECO:0007669"/>
    <property type="project" value="Ensembl"/>
</dbReference>
<feature type="region of interest" description="Disordered" evidence="1">
    <location>
        <begin position="965"/>
        <end position="985"/>
    </location>
</feature>
<feature type="compositionally biased region" description="Basic and acidic residues" evidence="1">
    <location>
        <begin position="756"/>
        <end position="765"/>
    </location>
</feature>
<dbReference type="Bgee" id="ENSOANG00000007736">
    <property type="expression patterns" value="Expressed in testis and 7 other cell types or tissues"/>
</dbReference>
<dbReference type="GO" id="GO:0016485">
    <property type="term" value="P:protein processing"/>
    <property type="evidence" value="ECO:0007669"/>
    <property type="project" value="Ensembl"/>
</dbReference>
<dbReference type="eggNOG" id="ENOG502QRQ8">
    <property type="taxonomic scope" value="Eukaryota"/>
</dbReference>
<dbReference type="GO" id="GO:0007420">
    <property type="term" value="P:brain development"/>
    <property type="evidence" value="ECO:0007669"/>
    <property type="project" value="Ensembl"/>
</dbReference>
<dbReference type="GO" id="GO:0008589">
    <property type="term" value="P:regulation of smoothened signaling pathway"/>
    <property type="evidence" value="ECO:0007669"/>
    <property type="project" value="Ensembl"/>
</dbReference>
<dbReference type="GO" id="GO:1905515">
    <property type="term" value="P:non-motile cilium assembly"/>
    <property type="evidence" value="ECO:0007669"/>
    <property type="project" value="Ensembl"/>
</dbReference>
<dbReference type="PANTHER" id="PTHR21254:SF1">
    <property type="entry name" value="C2 DOMAIN-CONTAINING PROTEIN 3"/>
    <property type="match status" value="1"/>
</dbReference>
<dbReference type="GO" id="GO:0071539">
    <property type="term" value="P:protein localization to centrosome"/>
    <property type="evidence" value="ECO:0000318"/>
    <property type="project" value="GO_Central"/>
</dbReference>
<dbReference type="GO" id="GO:0042733">
    <property type="term" value="P:embryonic digit morphogenesis"/>
    <property type="evidence" value="ECO:0007669"/>
    <property type="project" value="Ensembl"/>
</dbReference>
<feature type="region of interest" description="Disordered" evidence="1">
    <location>
        <begin position="1379"/>
        <end position="1401"/>
    </location>
</feature>
<dbReference type="Pfam" id="PF00168">
    <property type="entry name" value="C2"/>
    <property type="match status" value="3"/>
</dbReference>
<reference evidence="3 4" key="1">
    <citation type="journal article" date="2008" name="Nature">
        <title>Genome analysis of the platypus reveals unique signatures of evolution.</title>
        <authorList>
            <person name="Warren W.C."/>
            <person name="Hillier L.W."/>
            <person name="Marshall Graves J.A."/>
            <person name="Birney E."/>
            <person name="Ponting C.P."/>
            <person name="Grutzner F."/>
            <person name="Belov K."/>
            <person name="Miller W."/>
            <person name="Clarke L."/>
            <person name="Chinwalla A.T."/>
            <person name="Yang S.P."/>
            <person name="Heger A."/>
            <person name="Locke D.P."/>
            <person name="Miethke P."/>
            <person name="Waters P.D."/>
            <person name="Veyrunes F."/>
            <person name="Fulton L."/>
            <person name="Fulton B."/>
            <person name="Graves T."/>
            <person name="Wallis J."/>
            <person name="Puente X.S."/>
            <person name="Lopez-Otin C."/>
            <person name="Ordonez G.R."/>
            <person name="Eichler E.E."/>
            <person name="Chen L."/>
            <person name="Cheng Z."/>
            <person name="Deakin J.E."/>
            <person name="Alsop A."/>
            <person name="Thompson K."/>
            <person name="Kirby P."/>
            <person name="Papenfuss A.T."/>
            <person name="Wakefield M.J."/>
            <person name="Olender T."/>
            <person name="Lancet D."/>
            <person name="Huttley G.A."/>
            <person name="Smit A.F."/>
            <person name="Pask A."/>
            <person name="Temple-Smith P."/>
            <person name="Batzer M.A."/>
            <person name="Walker J.A."/>
            <person name="Konkel M.K."/>
            <person name="Harris R.S."/>
            <person name="Whittington C.M."/>
            <person name="Wong E.S."/>
            <person name="Gemmell N.J."/>
            <person name="Buschiazzo E."/>
            <person name="Vargas Jentzsch I.M."/>
            <person name="Merkel A."/>
            <person name="Schmitz J."/>
            <person name="Zemann A."/>
            <person name="Churakov G."/>
            <person name="Kriegs J.O."/>
            <person name="Brosius J."/>
            <person name="Murchison E.P."/>
            <person name="Sachidanandam R."/>
            <person name="Smith C."/>
            <person name="Hannon G.J."/>
            <person name="Tsend-Ayush E."/>
            <person name="McMillan D."/>
            <person name="Attenborough R."/>
            <person name="Rens W."/>
            <person name="Ferguson-Smith M."/>
            <person name="Lefevre C.M."/>
            <person name="Sharp J.A."/>
            <person name="Nicholas K.R."/>
            <person name="Ray D.A."/>
            <person name="Kube M."/>
            <person name="Reinhardt R."/>
            <person name="Pringle T.H."/>
            <person name="Taylor J."/>
            <person name="Jones R.C."/>
            <person name="Nixon B."/>
            <person name="Dacheux J.L."/>
            <person name="Niwa H."/>
            <person name="Sekita Y."/>
            <person name="Huang X."/>
            <person name="Stark A."/>
            <person name="Kheradpour P."/>
            <person name="Kellis M."/>
            <person name="Flicek P."/>
            <person name="Chen Y."/>
            <person name="Webber C."/>
            <person name="Hardison R."/>
            <person name="Nelson J."/>
            <person name="Hallsworth-Pepin K."/>
            <person name="Delehaunty K."/>
            <person name="Markovic C."/>
            <person name="Minx P."/>
            <person name="Feng Y."/>
            <person name="Kremitzki C."/>
            <person name="Mitreva M."/>
            <person name="Glasscock J."/>
            <person name="Wylie T."/>
            <person name="Wohldmann P."/>
            <person name="Thiru P."/>
            <person name="Nhan M.N."/>
            <person name="Pohl C.S."/>
            <person name="Smith S.M."/>
            <person name="Hou S."/>
            <person name="Nefedov M."/>
            <person name="de Jong P.J."/>
            <person name="Renfree M.B."/>
            <person name="Mardis E.R."/>
            <person name="Wilson R.K."/>
        </authorList>
    </citation>
    <scope>NUCLEOTIDE SEQUENCE [LARGE SCALE GENOMIC DNA]</scope>
    <source>
        <strain evidence="3 4">Glennie</strain>
    </source>
</reference>
<feature type="compositionally biased region" description="Polar residues" evidence="1">
    <location>
        <begin position="2038"/>
        <end position="2050"/>
    </location>
</feature>
<feature type="region of interest" description="Disordered" evidence="1">
    <location>
        <begin position="1970"/>
        <end position="2263"/>
    </location>
</feature>
<dbReference type="GO" id="GO:0036064">
    <property type="term" value="C:ciliary basal body"/>
    <property type="evidence" value="ECO:0007669"/>
    <property type="project" value="Ensembl"/>
</dbReference>
<feature type="region of interest" description="Disordered" evidence="1">
    <location>
        <begin position="1"/>
        <end position="28"/>
    </location>
</feature>
<sequence length="2336" mass="251955">MKPRKGAGLGTGRGRQRTGLSDVSPSTSLPPLVEGQLHSFLKLTISEVLWMVKKPPTCADIRVRWWGETSDGTRFRPRDSSQSEQKAVRTTTRYAVRCGPKQFNAYLTDMAILVLEVFSKPDHLPIGSVQVGGLSRLSPDHPIDGFFTVVSPASEKLGELRVSLAIEPLSEMYGTGSSLPATDVSADGAPAERGLRGKAEPSETPVLVPSQPSRCATTSPAIKESTSNGSRATTPKQRDYFYVRGISDPTERPCFGLPPPLSSSQAGEGGTRMPAPPGQSSHPTPAQPPTPTGRAPDRCGGSRLLSETGPAAKDLLSALLDQGNKLRNAMVVSAMKSCPDIDVDLPEVQLSSKSGSFKASAKAAVPFGGRYGDRVVPGAEVPFLPPAENGFWEHDGQAEANAIQLLLGSVEIAHGHGWDGVGSPPNSLSPESELDCHSELNDPQYDQSLLENLFYTAPKYDVSMSDFLSEDDDGTPSKKMKETQGFSKALNGMDSKDHGQKKMAAGKKPRNCSVGRKATSKIPEETQLTMLSVDRLALLGRINSARVVIETLSIPPDGVPASLNPKSCSGKPPRPTVAKKRTFFVEYRFPVRSSRDETRQTSVTVEIVQLASRKIAGGVVKFQQRYVFPVHFDGAMIEHWWNSFLTFKIFLRKNAEKKPRTIGSASLPLRDILQAELLSFSGELHVVEEDGQAQIGPLKVSVALVVNKKDFTDVSAKLVSDHPQSPECPGTSPGKKSLDAERIVVCDRSPQTLPQKPEETSEKSPRFTPSVFKPPFSEAESTSQRPRGQLSGAAEENGLLLHVLLMVPDGKDFLPGSCEKQRPCNVYLNCKLFNTEEATRSSVVWGTTQPAFHFSQVTPVSLSPKHLERMKNNVMVVEAWNKVGRAGTDQLLGLVKLPLHQFYLSFRDPKISQLLLKAQYPVVAIDSYMPVIDIFTGHRNGSLRVFLAMGSAEQVMALQRLKNEDETLPSNPRRPAHRLDQPPAPVATAEFQGDGLVAHTFEVRVEKVKGLAPLQSTVWGEADCYVQYYFPAQETDSSVLKGAEFIESGTVLKPRRSATTLCVPDPVFDDEQLHTLLVPPGVPVQRILLSAFSTPGHAAGVGVQFEVWCRYYFPNVRDQMVAKATLPLSRLCALVTMQHRGDVGIQTFSLPLIPWTAHMEGLQPLPSGVLDVSLRYGQSLETAEGLVAAPAVFISVRVHRAAGLQAAARRAAEETPSLRCSAEAGVNASVAVHFSFLPRGEVRRTRPVAQTFCPEFAYHLEFPCNLAIQRGSGETRFLAELLEFGEVTFSVYHQEARTANEVSPPPAARDHLLGVVRVPTRDLLIRRSGISGWHPLTLPEDAAPPPGTGPLHSVVGGLELSVAFSRRGDRERVVEAARLAGGGGGDAPGGGLDGGLDGGAREPHGPAALSVRTPEAWLPVHCLPRAGRDHVPQNTFCYLRYKLYDREAFWTPLAKPRVAEDRRHVSLKFEVTRSVRVTGSQSLLWYFREERLEVQLWHALGDDGGERPRDTDRWIGSAYVDLSELGERPGPVRTVCGVYPLFRRNADDLSGAAVRVRVALTSRLDPSSPIPGSDSAGDGSDGDSEVIPGGDVPASRGLDVPEDCAPPEMPCGPPTPDPASAPAPGPAPAHLESTFAVNILVERAMHLSLKGSPLTERNVASPSCCVSFAAADERSPIYSPVVENTDSPVWDFEQQTRLPNELLLDPRQTLVFKVWHKTDVERVIGFASVDLSPLLSGFQIVCGWYNITDFSGQCQGQIKVAISPLENIIHLKEERLARPAPQASGAASQHFGTLFPQALAVGPPWPSFPSCISRGIADPSAQGVGFSASSQSSPSRSLSARHEEHVQNVRRFHESLQHVEGSGVRGDIRLESLSHSSRSSLRASLRRNLRELDEIQRHLSRKLAKPPPGLHGGHEPPRDWPGREEPPPGAGRISLDPESRRILEKSSHLVSHVSALITDLQNMTKGIRDPASFQRGTEVETLPGVESPTGGGERIGRQQVGASAGSPRDRVPAPSPPPLGSAPSTGGGPLEILDRAVTAQSPPQLTQGPSQPEAEPASSGDEYEEDIIEPETLNEITAVTDRTRPWSSILSEAEKAAATAAMEGWGDPLRPSREGRHEGSDPLSSLEPGGSPSGLSSASSGDGPCTETGGPDSAEAGAGDSSDGRGAQEEDGLEAEAASSPSTGSPGCRTSTKIPAASETGEQSFVPGVRGATRTDGEWHGGPPSLSSSSDEGRPSARQERGPAARKETSRPRIPSPEPMVVPNFFLPSRQLEASMRILALSTAPPPEEVKRSDPPERIPKWSRSRPKPSQAPADLPQQEARRIAKIFSGRYSKDN</sequence>
<dbReference type="RefSeq" id="XP_028903675.1">
    <property type="nucleotide sequence ID" value="XM_029047842.2"/>
</dbReference>
<dbReference type="Pfam" id="PF25339">
    <property type="entry name" value="C2_C2CD3_N"/>
    <property type="match status" value="1"/>
</dbReference>
<dbReference type="SUPFAM" id="SSF49562">
    <property type="entry name" value="C2 domain (Calcium/lipid-binding domain, CaLB)"/>
    <property type="match status" value="4"/>
</dbReference>
<feature type="compositionally biased region" description="Gly residues" evidence="1">
    <location>
        <begin position="1380"/>
        <end position="1398"/>
    </location>
</feature>
<dbReference type="GO" id="GO:0021915">
    <property type="term" value="P:neural tube development"/>
    <property type="evidence" value="ECO:0007669"/>
    <property type="project" value="Ensembl"/>
</dbReference>
<feature type="compositionally biased region" description="Polar residues" evidence="1">
    <location>
        <begin position="210"/>
        <end position="235"/>
    </location>
</feature>